<evidence type="ECO:0000313" key="2">
    <source>
        <dbReference type="Proteomes" id="UP000253664"/>
    </source>
</evidence>
<reference evidence="1 2" key="1">
    <citation type="journal article" date="2015" name="BMC Genomics">
        <title>Insights from the genome of Ophiocordyceps polyrhachis-furcata to pathogenicity and host specificity in insect fungi.</title>
        <authorList>
            <person name="Wichadakul D."/>
            <person name="Kobmoo N."/>
            <person name="Ingsriswang S."/>
            <person name="Tangphatsornruang S."/>
            <person name="Chantasingh D."/>
            <person name="Luangsa-ard J.J."/>
            <person name="Eurwilaichitr L."/>
        </authorList>
    </citation>
    <scope>NUCLEOTIDE SEQUENCE [LARGE SCALE GENOMIC DNA]</scope>
    <source>
        <strain evidence="1 2">BCC 54312</strain>
    </source>
</reference>
<gene>
    <name evidence="1" type="ORF">L249_0892</name>
</gene>
<dbReference type="AlphaFoldDB" id="A0A367LEE8"/>
<proteinExistence type="predicted"/>
<organism evidence="1 2">
    <name type="scientific">Ophiocordyceps polyrhachis-furcata BCC 54312</name>
    <dbReference type="NCBI Taxonomy" id="1330021"/>
    <lineage>
        <taxon>Eukaryota</taxon>
        <taxon>Fungi</taxon>
        <taxon>Dikarya</taxon>
        <taxon>Ascomycota</taxon>
        <taxon>Pezizomycotina</taxon>
        <taxon>Sordariomycetes</taxon>
        <taxon>Hypocreomycetidae</taxon>
        <taxon>Hypocreales</taxon>
        <taxon>Ophiocordycipitaceae</taxon>
        <taxon>Ophiocordyceps</taxon>
    </lineage>
</organism>
<name>A0A367LEE8_9HYPO</name>
<dbReference type="Proteomes" id="UP000253664">
    <property type="component" value="Unassembled WGS sequence"/>
</dbReference>
<accession>A0A367LEE8</accession>
<sequence>MRRIEPHTNYTIWTKDCQPLEKGAGDKLGIAGAIIAYTGRALARLDNRRAYLADRRIAFTRTRKAVLKICAFLPSPNYDTQRTQG</sequence>
<keyword evidence="2" id="KW-1185">Reference proteome</keyword>
<protein>
    <submittedName>
        <fullName evidence="1">Uncharacterized protein</fullName>
    </submittedName>
</protein>
<comment type="caution">
    <text evidence="1">The sequence shown here is derived from an EMBL/GenBank/DDBJ whole genome shotgun (WGS) entry which is preliminary data.</text>
</comment>
<dbReference type="EMBL" id="LKCN02000007">
    <property type="protein sequence ID" value="RCI12804.1"/>
    <property type="molecule type" value="Genomic_DNA"/>
</dbReference>
<evidence type="ECO:0000313" key="1">
    <source>
        <dbReference type="EMBL" id="RCI12804.1"/>
    </source>
</evidence>